<evidence type="ECO:0000313" key="2">
    <source>
        <dbReference type="Proteomes" id="UP001279734"/>
    </source>
</evidence>
<proteinExistence type="predicted"/>
<dbReference type="Proteomes" id="UP001279734">
    <property type="component" value="Unassembled WGS sequence"/>
</dbReference>
<organism evidence="1 2">
    <name type="scientific">Nepenthes gracilis</name>
    <name type="common">Slender pitcher plant</name>
    <dbReference type="NCBI Taxonomy" id="150966"/>
    <lineage>
        <taxon>Eukaryota</taxon>
        <taxon>Viridiplantae</taxon>
        <taxon>Streptophyta</taxon>
        <taxon>Embryophyta</taxon>
        <taxon>Tracheophyta</taxon>
        <taxon>Spermatophyta</taxon>
        <taxon>Magnoliopsida</taxon>
        <taxon>eudicotyledons</taxon>
        <taxon>Gunneridae</taxon>
        <taxon>Pentapetalae</taxon>
        <taxon>Caryophyllales</taxon>
        <taxon>Nepenthaceae</taxon>
        <taxon>Nepenthes</taxon>
    </lineage>
</organism>
<dbReference type="AlphaFoldDB" id="A0AAD3P4W4"/>
<reference evidence="1" key="1">
    <citation type="submission" date="2023-05" db="EMBL/GenBank/DDBJ databases">
        <title>Nepenthes gracilis genome sequencing.</title>
        <authorList>
            <person name="Fukushima K."/>
        </authorList>
    </citation>
    <scope>NUCLEOTIDE SEQUENCE</scope>
    <source>
        <strain evidence="1">SING2019-196</strain>
    </source>
</reference>
<keyword evidence="2" id="KW-1185">Reference proteome</keyword>
<comment type="caution">
    <text evidence="1">The sequence shown here is derived from an EMBL/GenBank/DDBJ whole genome shotgun (WGS) entry which is preliminary data.</text>
</comment>
<accession>A0AAD3P4W4</accession>
<name>A0AAD3P4W4_NEPGR</name>
<protein>
    <submittedName>
        <fullName evidence="1">Uncharacterized protein</fullName>
    </submittedName>
</protein>
<sequence>MEKPLNGTRFRKVQQRRVNLSKRSQSLSHSATISTATGEQARWWKRIRTSAAVEVSTLDRWPFRRFWCFNLKIQQQSVCDLGSSDKITGCSVFRDPLFSFPGKAYNSTSML</sequence>
<dbReference type="EMBL" id="BSYO01000001">
    <property type="protein sequence ID" value="GMG99848.1"/>
    <property type="molecule type" value="Genomic_DNA"/>
</dbReference>
<evidence type="ECO:0000313" key="1">
    <source>
        <dbReference type="EMBL" id="GMG99848.1"/>
    </source>
</evidence>
<gene>
    <name evidence="1" type="ORF">Nepgr_001688</name>
</gene>